<keyword evidence="4 7" id="KW-0812">Transmembrane</keyword>
<feature type="transmembrane region" description="Helical" evidence="7">
    <location>
        <begin position="128"/>
        <end position="147"/>
    </location>
</feature>
<feature type="transmembrane region" description="Helical" evidence="7">
    <location>
        <begin position="86"/>
        <end position="108"/>
    </location>
</feature>
<dbReference type="PANTHER" id="PTHR31376">
    <property type="entry name" value="OS09G0467300 PROTEIN-RELATED"/>
    <property type="match status" value="1"/>
</dbReference>
<feature type="transmembrane region" description="Helical" evidence="7">
    <location>
        <begin position="355"/>
        <end position="374"/>
    </location>
</feature>
<evidence type="ECO:0000256" key="7">
    <source>
        <dbReference type="RuleBase" id="RU368015"/>
    </source>
</evidence>
<comment type="caution">
    <text evidence="9">The sequence shown here is derived from an EMBL/GenBank/DDBJ whole genome shotgun (WGS) entry which is preliminary data.</text>
</comment>
<evidence type="ECO:0000256" key="8">
    <source>
        <dbReference type="SAM" id="MobiDB-lite"/>
    </source>
</evidence>
<dbReference type="Pfam" id="PF16913">
    <property type="entry name" value="PUNUT"/>
    <property type="match status" value="1"/>
</dbReference>
<keyword evidence="6 7" id="KW-0472">Membrane</keyword>
<evidence type="ECO:0000256" key="2">
    <source>
        <dbReference type="ARBA" id="ARBA00006213"/>
    </source>
</evidence>
<feature type="region of interest" description="Disordered" evidence="8">
    <location>
        <begin position="16"/>
        <end position="43"/>
    </location>
</feature>
<evidence type="ECO:0000256" key="4">
    <source>
        <dbReference type="ARBA" id="ARBA00022692"/>
    </source>
</evidence>
<reference evidence="9" key="1">
    <citation type="submission" date="2018-10" db="EMBL/GenBank/DDBJ databases">
        <title>Population genomic analysis revealed the cold adaptation of white poplar.</title>
        <authorList>
            <person name="Liu Y.-J."/>
        </authorList>
    </citation>
    <scope>NUCLEOTIDE SEQUENCE [LARGE SCALE GENOMIC DNA]</scope>
    <source>
        <strain evidence="9">PAL-ZL1</strain>
    </source>
</reference>
<organism evidence="9">
    <name type="scientific">Populus alba</name>
    <name type="common">White poplar</name>
    <dbReference type="NCBI Taxonomy" id="43335"/>
    <lineage>
        <taxon>Eukaryota</taxon>
        <taxon>Viridiplantae</taxon>
        <taxon>Streptophyta</taxon>
        <taxon>Embryophyta</taxon>
        <taxon>Tracheophyta</taxon>
        <taxon>Spermatophyta</taxon>
        <taxon>Magnoliopsida</taxon>
        <taxon>eudicotyledons</taxon>
        <taxon>Gunneridae</taxon>
        <taxon>Pentapetalae</taxon>
        <taxon>rosids</taxon>
        <taxon>fabids</taxon>
        <taxon>Malpighiales</taxon>
        <taxon>Salicaceae</taxon>
        <taxon>Saliceae</taxon>
        <taxon>Populus</taxon>
    </lineage>
</organism>
<dbReference type="PANTHER" id="PTHR31376:SF3">
    <property type="entry name" value="PURINE PERMEASE 4-RELATED"/>
    <property type="match status" value="1"/>
</dbReference>
<comment type="subcellular location">
    <subcellularLocation>
        <location evidence="1 7">Membrane</location>
        <topology evidence="1 7">Multi-pass membrane protein</topology>
    </subcellularLocation>
</comment>
<dbReference type="GO" id="GO:0016020">
    <property type="term" value="C:membrane"/>
    <property type="evidence" value="ECO:0007669"/>
    <property type="project" value="UniProtKB-SubCell"/>
</dbReference>
<feature type="transmembrane region" description="Helical" evidence="7">
    <location>
        <begin position="191"/>
        <end position="208"/>
    </location>
</feature>
<keyword evidence="3 7" id="KW-0813">Transport</keyword>
<dbReference type="SUPFAM" id="SSF103481">
    <property type="entry name" value="Multidrug resistance efflux transporter EmrE"/>
    <property type="match status" value="1"/>
</dbReference>
<evidence type="ECO:0000256" key="5">
    <source>
        <dbReference type="ARBA" id="ARBA00022989"/>
    </source>
</evidence>
<dbReference type="GO" id="GO:0015211">
    <property type="term" value="F:purine nucleoside transmembrane transporter activity"/>
    <property type="evidence" value="ECO:0007669"/>
    <property type="project" value="UniProtKB-UniRule"/>
</dbReference>
<feature type="transmembrane region" description="Helical" evidence="7">
    <location>
        <begin position="217"/>
        <end position="235"/>
    </location>
</feature>
<name>A0A4U5NPK2_POPAL</name>
<dbReference type="EMBL" id="RCHU01001001">
    <property type="protein sequence ID" value="TKR84653.1"/>
    <property type="molecule type" value="Genomic_DNA"/>
</dbReference>
<keyword evidence="5 7" id="KW-1133">Transmembrane helix</keyword>
<feature type="transmembrane region" description="Helical" evidence="7">
    <location>
        <begin position="323"/>
        <end position="348"/>
    </location>
</feature>
<feature type="transmembrane region" description="Helical" evidence="7">
    <location>
        <begin position="247"/>
        <end position="265"/>
    </location>
</feature>
<feature type="transmembrane region" description="Helical" evidence="7">
    <location>
        <begin position="159"/>
        <end position="179"/>
    </location>
</feature>
<dbReference type="InterPro" id="IPR030182">
    <property type="entry name" value="PUP_plant"/>
</dbReference>
<sequence length="428" mass="47905">MRLLSFNSFLKDISAQASPPNSPKSHLHSQSALNNTTTKKNENNTETIQEQQKLHKDFSSSQSLVIMSNNPVRVQEDQKAKTSKRYMFLLVINYLFLFAGSLSSSLLSKFYFNHHGSSRWVSTWVQSAGFPLLIFPIYLPFYVLKCTDRRPFSDFTPRILILSILIGLMLGLNNLLFSWGNSYLPVSTSSLLLSSQLVFNLILSVIIVKQKITFQNLNCVVLLTLSSVLLALGSSHDKPQGLTRAKYFVGFFSTIGAGLLFALYLPIMEKIYKWIYCYEMVMEMQLVMEIAATALATAGMASDGGFSEMKRESQVKFDKGPEIYWVTVFANVVTWQLCFMGTAGMVFLTSSLTGGICMTALLAMNVLGGVLVYGDEFGGVKVVSTVLYGWGFCSYVYGMYLKMREEKEMENKNHGMEMAHNVVSANNV</sequence>
<dbReference type="STRING" id="43335.A0A4U5NPK2"/>
<evidence type="ECO:0000256" key="6">
    <source>
        <dbReference type="ARBA" id="ARBA00023136"/>
    </source>
</evidence>
<dbReference type="InterPro" id="IPR037185">
    <property type="entry name" value="EmrE-like"/>
</dbReference>
<comment type="similarity">
    <text evidence="2 7">Belongs to the purine permeases (TC 2.A.7.14) family.</text>
</comment>
<feature type="compositionally biased region" description="Low complexity" evidence="8">
    <location>
        <begin position="34"/>
        <end position="43"/>
    </location>
</feature>
<evidence type="ECO:0000313" key="9">
    <source>
        <dbReference type="EMBL" id="TKR84653.1"/>
    </source>
</evidence>
<dbReference type="GO" id="GO:0005345">
    <property type="term" value="F:purine nucleobase transmembrane transporter activity"/>
    <property type="evidence" value="ECO:0007669"/>
    <property type="project" value="UniProtKB-UniRule"/>
</dbReference>
<accession>A0A4U5NPK2</accession>
<comment type="caution">
    <text evidence="7">Lacks conserved residue(s) required for the propagation of feature annotation.</text>
</comment>
<dbReference type="AlphaFoldDB" id="A0A4U5NPK2"/>
<evidence type="ECO:0000256" key="1">
    <source>
        <dbReference type="ARBA" id="ARBA00004141"/>
    </source>
</evidence>
<gene>
    <name evidence="9" type="ORF">D5086_0000256710</name>
</gene>
<feature type="transmembrane region" description="Helical" evidence="7">
    <location>
        <begin position="380"/>
        <end position="400"/>
    </location>
</feature>
<protein>
    <recommendedName>
        <fullName evidence="7">Probable purine permease</fullName>
    </recommendedName>
</protein>
<proteinExistence type="inferred from homology"/>
<evidence type="ECO:0000256" key="3">
    <source>
        <dbReference type="ARBA" id="ARBA00022448"/>
    </source>
</evidence>